<feature type="chain" id="PRO_5003952275" evidence="2">
    <location>
        <begin position="19"/>
        <end position="268"/>
    </location>
</feature>
<dbReference type="Proteomes" id="UP000031512">
    <property type="component" value="Unassembled WGS sequence"/>
</dbReference>
<reference evidence="3 4" key="1">
    <citation type="journal article" date="2012" name="BMC Genomics">
        <title>Comparative genomic analysis and phylogenetic position of Theileria equi.</title>
        <authorList>
            <person name="Kappmeyer L.S."/>
            <person name="Thiagarajan M."/>
            <person name="Herndon D.R."/>
            <person name="Ramsay J.D."/>
            <person name="Caler E."/>
            <person name="Djikeng A."/>
            <person name="Gillespie J.J."/>
            <person name="Lau A.O."/>
            <person name="Roalson E.H."/>
            <person name="Silva J.C."/>
            <person name="Silva M.G."/>
            <person name="Suarez C.E."/>
            <person name="Ueti M.W."/>
            <person name="Nene V.M."/>
            <person name="Mealey R.H."/>
            <person name="Knowles D.P."/>
            <person name="Brayton K.A."/>
        </authorList>
    </citation>
    <scope>NUCLEOTIDE SEQUENCE [LARGE SCALE GENOMIC DNA]</scope>
    <source>
        <strain evidence="3 4">WA</strain>
    </source>
</reference>
<evidence type="ECO:0000256" key="2">
    <source>
        <dbReference type="SAM" id="SignalP"/>
    </source>
</evidence>
<dbReference type="VEuPathDB" id="PiroplasmaDB:BEWA_045580"/>
<keyword evidence="4" id="KW-1185">Reference proteome</keyword>
<dbReference type="KEGG" id="beq:BEWA_045580"/>
<evidence type="ECO:0000256" key="1">
    <source>
        <dbReference type="SAM" id="MobiDB-lite"/>
    </source>
</evidence>
<organism evidence="3 4">
    <name type="scientific">Theileria equi strain WA</name>
    <dbReference type="NCBI Taxonomy" id="1537102"/>
    <lineage>
        <taxon>Eukaryota</taxon>
        <taxon>Sar</taxon>
        <taxon>Alveolata</taxon>
        <taxon>Apicomplexa</taxon>
        <taxon>Aconoidasida</taxon>
        <taxon>Piroplasmida</taxon>
        <taxon>Theileriidae</taxon>
        <taxon>Theileria</taxon>
    </lineage>
</organism>
<dbReference type="AlphaFoldDB" id="L1LA20"/>
<dbReference type="RefSeq" id="XP_004831546.1">
    <property type="nucleotide sequence ID" value="XM_004831489.1"/>
</dbReference>
<keyword evidence="2" id="KW-0732">Signal</keyword>
<gene>
    <name evidence="3" type="ORF">BEWA_045580</name>
</gene>
<dbReference type="Pfam" id="PF04385">
    <property type="entry name" value="FAINT"/>
    <property type="match status" value="2"/>
</dbReference>
<evidence type="ECO:0000313" key="3">
    <source>
        <dbReference type="EMBL" id="EKX72094.1"/>
    </source>
</evidence>
<feature type="region of interest" description="Disordered" evidence="1">
    <location>
        <begin position="26"/>
        <end position="46"/>
    </location>
</feature>
<feature type="signal peptide" evidence="2">
    <location>
        <begin position="1"/>
        <end position="18"/>
    </location>
</feature>
<dbReference type="EMBL" id="ACOU01000007">
    <property type="protein sequence ID" value="EKX72094.1"/>
    <property type="molecule type" value="Genomic_DNA"/>
</dbReference>
<name>L1LA20_THEEQ</name>
<dbReference type="InterPro" id="IPR007480">
    <property type="entry name" value="DUF529"/>
</dbReference>
<sequence>MRIAHTLLAIFLIRWVRCGDSDGKGVVKGADKQNPPKPTHPASSLASKVDGSLFNVEESLEGNVPVLKLTSKKNAKATKLTFDGQTVWEDDNKLCLSAVSYLDEGKPTMTAIKAKGVKGGANFTLYRYHDGNEWKDGKEEDHKKKLEDLKERCKPGETLDLSNPDTSKLDVHTENAYGVSLKEYTPKSAFHISSLTDGDKELWKASGDGQKCKLVESYSKGALELLYLETSESTGTKFNYFEKTDGKWKDITEKDFNSKFKEIAQKGN</sequence>
<evidence type="ECO:0000313" key="4">
    <source>
        <dbReference type="Proteomes" id="UP000031512"/>
    </source>
</evidence>
<accession>L1LA20</accession>
<comment type="caution">
    <text evidence="3">The sequence shown here is derived from an EMBL/GenBank/DDBJ whole genome shotgun (WGS) entry which is preliminary data.</text>
</comment>
<proteinExistence type="predicted"/>
<dbReference type="GeneID" id="15805218"/>
<protein>
    <submittedName>
        <fullName evidence="3">Signal peptide containing protein</fullName>
    </submittedName>
</protein>